<proteinExistence type="predicted"/>
<dbReference type="SMART" id="SM00248">
    <property type="entry name" value="ANK"/>
    <property type="match status" value="2"/>
</dbReference>
<dbReference type="InterPro" id="IPR002110">
    <property type="entry name" value="Ankyrin_rpt"/>
</dbReference>
<gene>
    <name evidence="1" type="ORF">Faunusvirus2_42</name>
</gene>
<organism evidence="1">
    <name type="scientific">Faunusvirus sp</name>
    <dbReference type="NCBI Taxonomy" id="2487766"/>
    <lineage>
        <taxon>Viruses</taxon>
        <taxon>Varidnaviria</taxon>
        <taxon>Bamfordvirae</taxon>
        <taxon>Nucleocytoviricota</taxon>
        <taxon>Megaviricetes</taxon>
        <taxon>Imitervirales</taxon>
        <taxon>Mimiviridae</taxon>
    </lineage>
</organism>
<dbReference type="Pfam" id="PF12796">
    <property type="entry name" value="Ank_2"/>
    <property type="match status" value="1"/>
</dbReference>
<accession>A0A3G4ZW35</accession>
<name>A0A3G4ZW35_9VIRU</name>
<protein>
    <submittedName>
        <fullName evidence="1">Uncharacterized protein</fullName>
    </submittedName>
</protein>
<dbReference type="PROSITE" id="PS50088">
    <property type="entry name" value="ANK_REPEAT"/>
    <property type="match status" value="1"/>
</dbReference>
<sequence length="161" mass="18703">MDIVTDHADEFVNLVRCGNEKECIEYINKYDDFYHTQIDGWNSIMYAIGYKHINVIKELIRKGINLNQKTRDGNTVLMLAYFYYSEDVVIMLIKAGADFINMINNYIVYSKHPKIIQCVREVYRQRIISVIDDDASDNAMAVSFRTTYASGVVDMISEFII</sequence>
<dbReference type="EMBL" id="MK072133">
    <property type="protein sequence ID" value="AYV79095.1"/>
    <property type="molecule type" value="Genomic_DNA"/>
</dbReference>
<reference evidence="1" key="1">
    <citation type="submission" date="2018-10" db="EMBL/GenBank/DDBJ databases">
        <title>Hidden diversity of soil giant viruses.</title>
        <authorList>
            <person name="Schulz F."/>
            <person name="Alteio L."/>
            <person name="Goudeau D."/>
            <person name="Ryan E.M."/>
            <person name="Malmstrom R.R."/>
            <person name="Blanchard J."/>
            <person name="Woyke T."/>
        </authorList>
    </citation>
    <scope>NUCLEOTIDE SEQUENCE</scope>
    <source>
        <strain evidence="1">FNV1</strain>
    </source>
</reference>
<dbReference type="InterPro" id="IPR036770">
    <property type="entry name" value="Ankyrin_rpt-contain_sf"/>
</dbReference>
<dbReference type="Gene3D" id="1.25.40.20">
    <property type="entry name" value="Ankyrin repeat-containing domain"/>
    <property type="match status" value="1"/>
</dbReference>
<evidence type="ECO:0000313" key="1">
    <source>
        <dbReference type="EMBL" id="AYV79095.1"/>
    </source>
</evidence>
<dbReference type="SUPFAM" id="SSF48403">
    <property type="entry name" value="Ankyrin repeat"/>
    <property type="match status" value="1"/>
</dbReference>